<dbReference type="Proteomes" id="UP000290289">
    <property type="component" value="Chromosome 13"/>
</dbReference>
<gene>
    <name evidence="1" type="ORF">DVH24_034172</name>
</gene>
<reference evidence="1 2" key="1">
    <citation type="submission" date="2018-10" db="EMBL/GenBank/DDBJ databases">
        <title>A high-quality apple genome assembly.</title>
        <authorList>
            <person name="Hu J."/>
        </authorList>
    </citation>
    <scope>NUCLEOTIDE SEQUENCE [LARGE SCALE GENOMIC DNA]</scope>
    <source>
        <strain evidence="2">cv. HFTH1</strain>
        <tissue evidence="1">Young leaf</tissue>
    </source>
</reference>
<sequence>MRPQCRIKEKINNRNLDEGLKKQLCQLIRNSSYPEKSENEVVVLQDELFTLSTDANNAESEDECACKLNLCVITREESLILDLIDRLEDPFEKREVLEKYLDLVREKEKPKPKFKSSNSIIFRLKKRFEVKAIEVKLKASFSI</sequence>
<proteinExistence type="predicted"/>
<organism evidence="1 2">
    <name type="scientific">Malus domestica</name>
    <name type="common">Apple</name>
    <name type="synonym">Pyrus malus</name>
    <dbReference type="NCBI Taxonomy" id="3750"/>
    <lineage>
        <taxon>Eukaryota</taxon>
        <taxon>Viridiplantae</taxon>
        <taxon>Streptophyta</taxon>
        <taxon>Embryophyta</taxon>
        <taxon>Tracheophyta</taxon>
        <taxon>Spermatophyta</taxon>
        <taxon>Magnoliopsida</taxon>
        <taxon>eudicotyledons</taxon>
        <taxon>Gunneridae</taxon>
        <taxon>Pentapetalae</taxon>
        <taxon>rosids</taxon>
        <taxon>fabids</taxon>
        <taxon>Rosales</taxon>
        <taxon>Rosaceae</taxon>
        <taxon>Amygdaloideae</taxon>
        <taxon>Maleae</taxon>
        <taxon>Malus</taxon>
    </lineage>
</organism>
<dbReference type="EMBL" id="RDQH01000339">
    <property type="protein sequence ID" value="RXH78965.1"/>
    <property type="molecule type" value="Genomic_DNA"/>
</dbReference>
<accession>A0A498IAH3</accession>
<evidence type="ECO:0000313" key="2">
    <source>
        <dbReference type="Proteomes" id="UP000290289"/>
    </source>
</evidence>
<protein>
    <submittedName>
        <fullName evidence="1">Uncharacterized protein</fullName>
    </submittedName>
</protein>
<keyword evidence="2" id="KW-1185">Reference proteome</keyword>
<dbReference type="AlphaFoldDB" id="A0A498IAH3"/>
<evidence type="ECO:0000313" key="1">
    <source>
        <dbReference type="EMBL" id="RXH78965.1"/>
    </source>
</evidence>
<name>A0A498IAH3_MALDO</name>
<comment type="caution">
    <text evidence="1">The sequence shown here is derived from an EMBL/GenBank/DDBJ whole genome shotgun (WGS) entry which is preliminary data.</text>
</comment>